<reference evidence="1 2" key="1">
    <citation type="journal article" date="2020" name="Biotechnol. Biofuels">
        <title>New insights from the biogas microbiome by comprehensive genome-resolved metagenomics of nearly 1600 species originating from multiple anaerobic digesters.</title>
        <authorList>
            <person name="Campanaro S."/>
            <person name="Treu L."/>
            <person name="Rodriguez-R L.M."/>
            <person name="Kovalovszki A."/>
            <person name="Ziels R.M."/>
            <person name="Maus I."/>
            <person name="Zhu X."/>
            <person name="Kougias P.G."/>
            <person name="Basile A."/>
            <person name="Luo G."/>
            <person name="Schluter A."/>
            <person name="Konstantinidis K.T."/>
            <person name="Angelidaki I."/>
        </authorList>
    </citation>
    <scope>NUCLEOTIDE SEQUENCE [LARGE SCALE GENOMIC DNA]</scope>
    <source>
        <strain evidence="1">AS27yjCOA_65</strain>
    </source>
</reference>
<dbReference type="PANTHER" id="PTHR43224">
    <property type="entry name" value="AMIDINOTRANSFERASE"/>
    <property type="match status" value="1"/>
</dbReference>
<sequence>MCAAKRVLMIEPVAFHSNAETYEDNFFMERNPIHRKEEIQKLAHAEFLSFKKLLMCNGIEILSFQDIVDNNTPDSIFPNNWFSTHEDGMFILYPVRFESRRREKRSDIISELRKTYPNLVDLSHYEAKGNFLEGTGSLVFDRSNKIIYCALSQRSNDDVLKEVEMLLGYRAVRFTAVDFQGQAVYHTNVLLTVGFKWAVLALETVENELERRVLVESLVSTGHEIIEISKAQMTRFCGNMLELQNNLGEHLIVMSTQAYKGLLKKQIACLEKYGRIVHSDISTIERFGGGGARCMLAELF</sequence>
<organism evidence="1 2">
    <name type="scientific">SAR324 cluster bacterium</name>
    <dbReference type="NCBI Taxonomy" id="2024889"/>
    <lineage>
        <taxon>Bacteria</taxon>
        <taxon>Deltaproteobacteria</taxon>
        <taxon>SAR324 cluster</taxon>
    </lineage>
</organism>
<dbReference type="Gene3D" id="3.75.10.10">
    <property type="entry name" value="L-arginine/glycine Amidinotransferase, Chain A"/>
    <property type="match status" value="1"/>
</dbReference>
<evidence type="ECO:0000313" key="1">
    <source>
        <dbReference type="EMBL" id="NMC62073.1"/>
    </source>
</evidence>
<name>A0A7X9FQM0_9DELT</name>
<protein>
    <submittedName>
        <fullName evidence="1">Amidinotransferase</fullName>
    </submittedName>
</protein>
<dbReference type="AlphaFoldDB" id="A0A7X9FQM0"/>
<gene>
    <name evidence="1" type="ORF">GYA55_02795</name>
</gene>
<dbReference type="Pfam" id="PF19420">
    <property type="entry name" value="DDAH_eukar"/>
    <property type="match status" value="1"/>
</dbReference>
<evidence type="ECO:0000313" key="2">
    <source>
        <dbReference type="Proteomes" id="UP000524246"/>
    </source>
</evidence>
<dbReference type="PIRSF" id="PIRSF028188">
    <property type="entry name" value="Amdntrnsf_FN0238"/>
    <property type="match status" value="1"/>
</dbReference>
<dbReference type="NCBIfam" id="NF046062">
    <property type="entry name" value="citrull_CtlX"/>
    <property type="match status" value="1"/>
</dbReference>
<dbReference type="GO" id="GO:0016740">
    <property type="term" value="F:transferase activity"/>
    <property type="evidence" value="ECO:0007669"/>
    <property type="project" value="UniProtKB-KW"/>
</dbReference>
<dbReference type="SUPFAM" id="SSF55909">
    <property type="entry name" value="Pentein"/>
    <property type="match status" value="1"/>
</dbReference>
<dbReference type="PANTHER" id="PTHR43224:SF1">
    <property type="entry name" value="AMIDINOTRANSFERASE"/>
    <property type="match status" value="1"/>
</dbReference>
<keyword evidence="1" id="KW-0808">Transferase</keyword>
<dbReference type="Proteomes" id="UP000524246">
    <property type="component" value="Unassembled WGS sequence"/>
</dbReference>
<dbReference type="EMBL" id="JAAZON010000109">
    <property type="protein sequence ID" value="NMC62073.1"/>
    <property type="molecule type" value="Genomic_DNA"/>
</dbReference>
<proteinExistence type="predicted"/>
<comment type="caution">
    <text evidence="1">The sequence shown here is derived from an EMBL/GenBank/DDBJ whole genome shotgun (WGS) entry which is preliminary data.</text>
</comment>
<dbReference type="InterPro" id="IPR014541">
    <property type="entry name" value="Amdntrnsf_FN0238"/>
</dbReference>
<accession>A0A7X9FQM0</accession>